<dbReference type="Proteomes" id="UP001239111">
    <property type="component" value="Chromosome 4"/>
</dbReference>
<name>A0ACC2NAC9_9HYME</name>
<evidence type="ECO:0000313" key="1">
    <source>
        <dbReference type="EMBL" id="KAJ8668009.1"/>
    </source>
</evidence>
<gene>
    <name evidence="1" type="ORF">QAD02_009672</name>
</gene>
<protein>
    <submittedName>
        <fullName evidence="1">Uncharacterized protein</fullName>
    </submittedName>
</protein>
<reference evidence="1" key="1">
    <citation type="submission" date="2023-04" db="EMBL/GenBank/DDBJ databases">
        <title>A chromosome-level genome assembly of the parasitoid wasp Eretmocerus hayati.</title>
        <authorList>
            <person name="Zhong Y."/>
            <person name="Liu S."/>
            <person name="Liu Y."/>
        </authorList>
    </citation>
    <scope>NUCLEOTIDE SEQUENCE</scope>
    <source>
        <strain evidence="1">ZJU_SS_LIU_2023</strain>
    </source>
</reference>
<organism evidence="1 2">
    <name type="scientific">Eretmocerus hayati</name>
    <dbReference type="NCBI Taxonomy" id="131215"/>
    <lineage>
        <taxon>Eukaryota</taxon>
        <taxon>Metazoa</taxon>
        <taxon>Ecdysozoa</taxon>
        <taxon>Arthropoda</taxon>
        <taxon>Hexapoda</taxon>
        <taxon>Insecta</taxon>
        <taxon>Pterygota</taxon>
        <taxon>Neoptera</taxon>
        <taxon>Endopterygota</taxon>
        <taxon>Hymenoptera</taxon>
        <taxon>Apocrita</taxon>
        <taxon>Proctotrupomorpha</taxon>
        <taxon>Chalcidoidea</taxon>
        <taxon>Aphelinidae</taxon>
        <taxon>Aphelininae</taxon>
        <taxon>Eretmocerus</taxon>
    </lineage>
</organism>
<accession>A0ACC2NAC9</accession>
<evidence type="ECO:0000313" key="2">
    <source>
        <dbReference type="Proteomes" id="UP001239111"/>
    </source>
</evidence>
<dbReference type="EMBL" id="CM056744">
    <property type="protein sequence ID" value="KAJ8668009.1"/>
    <property type="molecule type" value="Genomic_DNA"/>
</dbReference>
<sequence>MESSKSNEAGTERPIYCFHADGYDARGRKNQNDRWKPLMLHGHERAITEVKYNREGDLLFSASKDKQPNVWYSLNGERLGTFNGHNGSVWCIDVNWETTRFLSGSGDNTLRLWDVQTGKELSQLTTNSSVRTCAFSYSGNLAVYATDKALGYQCEMFLIDVRSPEPILSHEDNVCRTSISGARISSLLWGALDETIITGHENGELNIWDSRTGKKLSDAQGHKGQINDMQFNKDGTMFVTASKDHTAKLFDSESLVTLKTYKTERPVNSATISPILDHVALGGGQDAMDVTTTHARQGKFDARFFHLVFEEEFARLKGHFGPINSLSFHPNGRSIATGGEDGYVRINTFDQSYFDYHFEY</sequence>
<comment type="caution">
    <text evidence="1">The sequence shown here is derived from an EMBL/GenBank/DDBJ whole genome shotgun (WGS) entry which is preliminary data.</text>
</comment>
<proteinExistence type="predicted"/>
<keyword evidence="2" id="KW-1185">Reference proteome</keyword>